<sequence length="683" mass="71512">MRCVFTGLDDLDWAAMRHAYGTAEEVPDLLRGLLDPDPATREVALDAMYGAVHHQGSVYDSTVAAIPFLLEALRTPGLPGRAGIAKFLASVVESCSPAEAEGLGPAKAEGPGPADAEGHGPAKAEEPGPAEAEERGTAEAEGLGAAGDAVAVARAALRSIVRAAPGLIGLVSDPDPQVRAAVSPLLALHRDGVAALIERAAAETDPEARNGMIEGLGRSADPVVAEHLIGVAAEAPLASVSVAALIAAAHIAPERVPTGGVVDLLKRAYAEGAEPAEPAGFETDTLIGAIRVRRERDDQGRRNPNVARSIDGFARLLGPRVAERTAILTELLRDPHPDIVQDALFGAGHLIERWRGDYRELIQLVAAQLPNPWAERGLDHWVPLCAPAADALAAHLARGDGLVHHQIGPPSLSPALSALISLGDERAFEPLVAIVERAERPSGAVQRLRRFPQHAERILDLLLASDAAPDDLATALGTCGAAARPAVPRILSAPVRSWNVQALAQIGGDQAIDALRTVLRGADVPSAVAAAGELARLESSSEAIEVLGAHLKEPGTLPKVAAVGPAAASLLPKIRRLLKSPDKTRWTSVNAAIAVWRLAGDAELATPALVAGWQANEHTRRRIAEQAAGIPALTPLFEAELASVKRAGTDEFSFSTSQVADDEKLQDSMTRSIAARERRVSRR</sequence>
<evidence type="ECO:0000256" key="1">
    <source>
        <dbReference type="SAM" id="MobiDB-lite"/>
    </source>
</evidence>
<dbReference type="SUPFAM" id="SSF48371">
    <property type="entry name" value="ARM repeat"/>
    <property type="match status" value="1"/>
</dbReference>
<evidence type="ECO:0000313" key="3">
    <source>
        <dbReference type="Proteomes" id="UP000623608"/>
    </source>
</evidence>
<dbReference type="AlphaFoldDB" id="A0A919TT89"/>
<protein>
    <recommendedName>
        <fullName evidence="4">HEAT repeat protein</fullName>
    </recommendedName>
</protein>
<dbReference type="Proteomes" id="UP000623608">
    <property type="component" value="Unassembled WGS sequence"/>
</dbReference>
<feature type="compositionally biased region" description="Basic and acidic residues" evidence="1">
    <location>
        <begin position="674"/>
        <end position="683"/>
    </location>
</feature>
<feature type="region of interest" description="Disordered" evidence="1">
    <location>
        <begin position="100"/>
        <end position="139"/>
    </location>
</feature>
<keyword evidence="3" id="KW-1185">Reference proteome</keyword>
<proteinExistence type="predicted"/>
<comment type="caution">
    <text evidence="2">The sequence shown here is derived from an EMBL/GenBank/DDBJ whole genome shotgun (WGS) entry which is preliminary data.</text>
</comment>
<dbReference type="InterPro" id="IPR016024">
    <property type="entry name" value="ARM-type_fold"/>
</dbReference>
<name>A0A919TT89_9ACTN</name>
<accession>A0A919TT89</accession>
<dbReference type="Gene3D" id="1.25.10.10">
    <property type="entry name" value="Leucine-rich Repeat Variant"/>
    <property type="match status" value="1"/>
</dbReference>
<dbReference type="Pfam" id="PF03130">
    <property type="entry name" value="HEAT_PBS"/>
    <property type="match status" value="1"/>
</dbReference>
<gene>
    <name evidence="2" type="ORF">Ate02nite_37490</name>
</gene>
<dbReference type="InterPro" id="IPR004155">
    <property type="entry name" value="PBS_lyase_HEAT"/>
</dbReference>
<feature type="region of interest" description="Disordered" evidence="1">
    <location>
        <begin position="653"/>
        <end position="683"/>
    </location>
</feature>
<evidence type="ECO:0008006" key="4">
    <source>
        <dbReference type="Google" id="ProtNLM"/>
    </source>
</evidence>
<feature type="compositionally biased region" description="Basic and acidic residues" evidence="1">
    <location>
        <begin position="116"/>
        <end position="138"/>
    </location>
</feature>
<reference evidence="2" key="1">
    <citation type="submission" date="2021-01" db="EMBL/GenBank/DDBJ databases">
        <title>Whole genome shotgun sequence of Actinoplanes tereljensis NBRC 105297.</title>
        <authorList>
            <person name="Komaki H."/>
            <person name="Tamura T."/>
        </authorList>
    </citation>
    <scope>NUCLEOTIDE SEQUENCE</scope>
    <source>
        <strain evidence="2">NBRC 105297</strain>
    </source>
</reference>
<dbReference type="EMBL" id="BOMY01000024">
    <property type="protein sequence ID" value="GIF21019.1"/>
    <property type="molecule type" value="Genomic_DNA"/>
</dbReference>
<organism evidence="2 3">
    <name type="scientific">Paractinoplanes tereljensis</name>
    <dbReference type="NCBI Taxonomy" id="571912"/>
    <lineage>
        <taxon>Bacteria</taxon>
        <taxon>Bacillati</taxon>
        <taxon>Actinomycetota</taxon>
        <taxon>Actinomycetes</taxon>
        <taxon>Micromonosporales</taxon>
        <taxon>Micromonosporaceae</taxon>
        <taxon>Paractinoplanes</taxon>
    </lineage>
</organism>
<evidence type="ECO:0000313" key="2">
    <source>
        <dbReference type="EMBL" id="GIF21019.1"/>
    </source>
</evidence>
<dbReference type="InterPro" id="IPR011989">
    <property type="entry name" value="ARM-like"/>
</dbReference>